<dbReference type="RefSeq" id="WP_141447179.1">
    <property type="nucleotide sequence ID" value="NZ_CP041217.1"/>
</dbReference>
<dbReference type="Gene3D" id="3.40.30.10">
    <property type="entry name" value="Glutaredoxin"/>
    <property type="match status" value="1"/>
</dbReference>
<dbReference type="SUPFAM" id="SSF52833">
    <property type="entry name" value="Thioredoxin-like"/>
    <property type="match status" value="1"/>
</dbReference>
<accession>A0A4Y6UW31</accession>
<reference evidence="1 2" key="1">
    <citation type="submission" date="2019-06" db="EMBL/GenBank/DDBJ databases">
        <title>Saccharibacillus brassicae sp. nov., an endophytic bacterium isolated from Chinese cabbage seeds (Brassica pekinensis).</title>
        <authorList>
            <person name="Jiang L."/>
            <person name="Lee J."/>
            <person name="Kim S.W."/>
        </authorList>
    </citation>
    <scope>NUCLEOTIDE SEQUENCE [LARGE SCALE GENOMIC DNA]</scope>
    <source>
        <strain evidence="2">KCTC 43072 / ATSA2</strain>
    </source>
</reference>
<organism evidence="1 2">
    <name type="scientific">Saccharibacillus brassicae</name>
    <dbReference type="NCBI Taxonomy" id="2583377"/>
    <lineage>
        <taxon>Bacteria</taxon>
        <taxon>Bacillati</taxon>
        <taxon>Bacillota</taxon>
        <taxon>Bacilli</taxon>
        <taxon>Bacillales</taxon>
        <taxon>Paenibacillaceae</taxon>
        <taxon>Saccharibacillus</taxon>
    </lineage>
</organism>
<dbReference type="Pfam" id="PF14595">
    <property type="entry name" value="Thioredoxin_9"/>
    <property type="match status" value="1"/>
</dbReference>
<dbReference type="AlphaFoldDB" id="A0A4Y6UW31"/>
<name>A0A4Y6UW31_SACBS</name>
<sequence length="189" mass="21666">MQKSNLKSRFGTGLSPQGFIDSMQQNKETFESGYRDFAWKKEDDRAFFEDMRAREDLRVVILAADWCGDVVRNVPVVFRVLETAEIPVDVLILEQNFDLMDEYLTMGGRSVPVVIFANAEGEVLAQWGPRPEKVQELMRKFKAENPDREAADYADNMKVVRAQMMERYGEGTSIHEVIVHELRTLLSGV</sequence>
<dbReference type="KEGG" id="saca:FFV09_06985"/>
<keyword evidence="2" id="KW-1185">Reference proteome</keyword>
<proteinExistence type="predicted"/>
<dbReference type="InterPro" id="IPR036249">
    <property type="entry name" value="Thioredoxin-like_sf"/>
</dbReference>
<gene>
    <name evidence="1" type="ORF">FFV09_06985</name>
</gene>
<dbReference type="OrthoDB" id="6120799at2"/>
<dbReference type="Proteomes" id="UP000316968">
    <property type="component" value="Chromosome"/>
</dbReference>
<evidence type="ECO:0000313" key="2">
    <source>
        <dbReference type="Proteomes" id="UP000316968"/>
    </source>
</evidence>
<evidence type="ECO:0000313" key="1">
    <source>
        <dbReference type="EMBL" id="QDH20616.1"/>
    </source>
</evidence>
<dbReference type="EMBL" id="CP041217">
    <property type="protein sequence ID" value="QDH20616.1"/>
    <property type="molecule type" value="Genomic_DNA"/>
</dbReference>
<protein>
    <submittedName>
        <fullName evidence="1">Thioredoxin family protein</fullName>
    </submittedName>
</protein>